<keyword evidence="1" id="KW-0040">ANK repeat</keyword>
<evidence type="ECO:0000256" key="2">
    <source>
        <dbReference type="SAM" id="Phobius"/>
    </source>
</evidence>
<organism evidence="4 5">
    <name type="scientific">Tetracentron sinense</name>
    <name type="common">Spur-leaf</name>
    <dbReference type="NCBI Taxonomy" id="13715"/>
    <lineage>
        <taxon>Eukaryota</taxon>
        <taxon>Viridiplantae</taxon>
        <taxon>Streptophyta</taxon>
        <taxon>Embryophyta</taxon>
        <taxon>Tracheophyta</taxon>
        <taxon>Spermatophyta</taxon>
        <taxon>Magnoliopsida</taxon>
        <taxon>Trochodendrales</taxon>
        <taxon>Trochodendraceae</taxon>
        <taxon>Tetracentron</taxon>
    </lineage>
</organism>
<dbReference type="OMA" id="ENDRCEP"/>
<dbReference type="SMART" id="SM00248">
    <property type="entry name" value="ANK"/>
    <property type="match status" value="4"/>
</dbReference>
<keyword evidence="2" id="KW-0472">Membrane</keyword>
<feature type="transmembrane region" description="Helical" evidence="2">
    <location>
        <begin position="396"/>
        <end position="415"/>
    </location>
</feature>
<protein>
    <recommendedName>
        <fullName evidence="3">PGG domain-containing protein</fullName>
    </recommendedName>
</protein>
<gene>
    <name evidence="4" type="ORF">HHK36_000886</name>
</gene>
<keyword evidence="2" id="KW-0812">Transmembrane</keyword>
<dbReference type="InterPro" id="IPR002110">
    <property type="entry name" value="Ankyrin_rpt"/>
</dbReference>
<evidence type="ECO:0000313" key="4">
    <source>
        <dbReference type="EMBL" id="KAF8412914.1"/>
    </source>
</evidence>
<dbReference type="PROSITE" id="PS50297">
    <property type="entry name" value="ANK_REP_REGION"/>
    <property type="match status" value="1"/>
</dbReference>
<feature type="repeat" description="ANK" evidence="1">
    <location>
        <begin position="70"/>
        <end position="102"/>
    </location>
</feature>
<proteinExistence type="predicted"/>
<evidence type="ECO:0000313" key="5">
    <source>
        <dbReference type="Proteomes" id="UP000655225"/>
    </source>
</evidence>
<evidence type="ECO:0000256" key="1">
    <source>
        <dbReference type="PROSITE-ProRule" id="PRU00023"/>
    </source>
</evidence>
<sequence length="527" mass="59298">MDQRLMDAAREGDIDAMYVLLREDPYILDNIDRVPFIDTPLHIAVSARKNSFAIEIANLKPSLAKKLNLDGYSPMHLASAIGDIGMVKEFMTIGREICLLKGRDKRTSLHHAAMSGSLDVINELVHEFPKSIIELTVQKETALHLALKNNQMIEELLRTYDDPCPQIDRALLWVPSMLFEINIPKVEVNAKNAINQTALDILFQLPTEARNYEIGDILRCAKAVRGFEISSTSPPLTKNALSKIPRPSRGLMRLFGFEMPRDCPMEVRNALLVVAVLTATATFQAGVNPPGGVWQDNFKPEKICGNNTFVAASPSEMPHTAGEAIMATNIGKLRMFTFSNLLGFLMSYQMITFLLLEIPFRGFIHLALFFMTSNYLASLSSIYPLEKVFDVVDFSLVAYLLFGVLLMVGVARPMYRQMKQELEQQQMGREQEKLQMRKLLAASLNATDMVLTHLWAGTVRTASQPSITNIFLFKDTFKKRFKETFMKALQTYSCPENDRCEPCFKLCFGRMAPPDVIDVTSRPVHAA</sequence>
<dbReference type="AlphaFoldDB" id="A0A834ZSB5"/>
<dbReference type="InterPro" id="IPR036770">
    <property type="entry name" value="Ankyrin_rpt-contain_sf"/>
</dbReference>
<feature type="transmembrane region" description="Helical" evidence="2">
    <location>
        <begin position="363"/>
        <end position="384"/>
    </location>
</feature>
<evidence type="ECO:0000259" key="3">
    <source>
        <dbReference type="Pfam" id="PF13962"/>
    </source>
</evidence>
<accession>A0A834ZSB5</accession>
<dbReference type="PANTHER" id="PTHR24128">
    <property type="entry name" value="HOMEOBOX PROTEIN WARIAI"/>
    <property type="match status" value="1"/>
</dbReference>
<dbReference type="OrthoDB" id="539213at2759"/>
<feature type="domain" description="PGG" evidence="3">
    <location>
        <begin position="266"/>
        <end position="358"/>
    </location>
</feature>
<dbReference type="InterPro" id="IPR026961">
    <property type="entry name" value="PGG_dom"/>
</dbReference>
<reference evidence="4 5" key="1">
    <citation type="submission" date="2020-04" db="EMBL/GenBank/DDBJ databases">
        <title>Plant Genome Project.</title>
        <authorList>
            <person name="Zhang R.-G."/>
        </authorList>
    </citation>
    <scope>NUCLEOTIDE SEQUENCE [LARGE SCALE GENOMIC DNA]</scope>
    <source>
        <strain evidence="4">YNK0</strain>
        <tissue evidence="4">Leaf</tissue>
    </source>
</reference>
<dbReference type="Gene3D" id="1.25.40.20">
    <property type="entry name" value="Ankyrin repeat-containing domain"/>
    <property type="match status" value="1"/>
</dbReference>
<comment type="caution">
    <text evidence="4">The sequence shown here is derived from an EMBL/GenBank/DDBJ whole genome shotgun (WGS) entry which is preliminary data.</text>
</comment>
<feature type="transmembrane region" description="Helical" evidence="2">
    <location>
        <begin position="336"/>
        <end position="356"/>
    </location>
</feature>
<dbReference type="EMBL" id="JABCRI010000001">
    <property type="protein sequence ID" value="KAF8412914.1"/>
    <property type="molecule type" value="Genomic_DNA"/>
</dbReference>
<keyword evidence="2" id="KW-1133">Transmembrane helix</keyword>
<dbReference type="Pfam" id="PF13962">
    <property type="entry name" value="PGG"/>
    <property type="match status" value="1"/>
</dbReference>
<keyword evidence="5" id="KW-1185">Reference proteome</keyword>
<dbReference type="PROSITE" id="PS50088">
    <property type="entry name" value="ANK_REPEAT"/>
    <property type="match status" value="1"/>
</dbReference>
<dbReference type="SUPFAM" id="SSF48403">
    <property type="entry name" value="Ankyrin repeat"/>
    <property type="match status" value="1"/>
</dbReference>
<dbReference type="PANTHER" id="PTHR24128:SF24">
    <property type="entry name" value="ANKYRIN REPEAT PROTEIN"/>
    <property type="match status" value="1"/>
</dbReference>
<name>A0A834ZSB5_TETSI</name>
<dbReference type="Pfam" id="PF12796">
    <property type="entry name" value="Ank_2"/>
    <property type="match status" value="1"/>
</dbReference>
<dbReference type="Proteomes" id="UP000655225">
    <property type="component" value="Unassembled WGS sequence"/>
</dbReference>